<keyword evidence="1" id="KW-0479">Metal-binding</keyword>
<dbReference type="PROSITE" id="PS01360">
    <property type="entry name" value="ZF_MYND_1"/>
    <property type="match status" value="1"/>
</dbReference>
<keyword evidence="4" id="KW-0802">TPR repeat</keyword>
<dbReference type="InterPro" id="IPR027417">
    <property type="entry name" value="P-loop_NTPase"/>
</dbReference>
<dbReference type="SUPFAM" id="SSF48452">
    <property type="entry name" value="TPR-like"/>
    <property type="match status" value="1"/>
</dbReference>
<keyword evidence="5" id="KW-0862">Zinc</keyword>
<dbReference type="InterPro" id="IPR011050">
    <property type="entry name" value="Pectin_lyase_fold/virulence"/>
</dbReference>
<dbReference type="PROSITE" id="PS50865">
    <property type="entry name" value="ZF_MYND_2"/>
    <property type="match status" value="1"/>
</dbReference>
<keyword evidence="7" id="KW-1185">Reference proteome</keyword>
<evidence type="ECO:0000313" key="7">
    <source>
        <dbReference type="Proteomes" id="UP001152795"/>
    </source>
</evidence>
<evidence type="ECO:0000313" key="6">
    <source>
        <dbReference type="EMBL" id="CAB4010736.1"/>
    </source>
</evidence>
<dbReference type="Gene3D" id="6.10.140.2220">
    <property type="match status" value="1"/>
</dbReference>
<accession>A0A7D9IPN5</accession>
<evidence type="ECO:0000256" key="4">
    <source>
        <dbReference type="ARBA" id="ARBA00022803"/>
    </source>
</evidence>
<evidence type="ECO:0000256" key="1">
    <source>
        <dbReference type="ARBA" id="ARBA00022723"/>
    </source>
</evidence>
<dbReference type="SUPFAM" id="SSF52540">
    <property type="entry name" value="P-loop containing nucleoside triphosphate hydrolases"/>
    <property type="match status" value="1"/>
</dbReference>
<dbReference type="Gene3D" id="3.40.50.300">
    <property type="entry name" value="P-loop containing nucleotide triphosphate hydrolases"/>
    <property type="match status" value="1"/>
</dbReference>
<gene>
    <name evidence="6" type="ORF">PACLA_8A001344</name>
</gene>
<dbReference type="Pfam" id="PF01753">
    <property type="entry name" value="zf-MYND"/>
    <property type="match status" value="1"/>
</dbReference>
<dbReference type="SMART" id="SM00710">
    <property type="entry name" value="PbH1"/>
    <property type="match status" value="4"/>
</dbReference>
<comment type="caution">
    <text evidence="6">The sequence shown here is derived from an EMBL/GenBank/DDBJ whole genome shotgun (WGS) entry which is preliminary data.</text>
</comment>
<dbReference type="InterPro" id="IPR011990">
    <property type="entry name" value="TPR-like_helical_dom_sf"/>
</dbReference>
<sequence length="1550" mass="174875">MATACTSTSITDDERRWVVIGVCLTKVLTPALRNVLATEIANWHQVLCQPPSEIDKQVYGRHKIQLNPSTLDLKYKNINNNDALRSPRAFNYAVTHPLSLAKLFVQPFMSKFTGFDQTMDISAVLSVICEAAPFIGAAAHAKTVRSDIRNDWAHCNFVNWTEAKFIAAFQNMETLLKNVNLSPQDEQKLCDELNGWKDKGLQLCFGQPVDVEILTLLKIEIDEVREAVQTWMLKKNQITTLLSNISEIQSTLNEEIDDLRMRVKNCEIQGANNTLKIEECEIQGANNTLKIGKCEIQGANNTLEIEKYKTRIERYSEVIKLLEQKCTTELSRCYIKEEEKIPYVFTAPQRNRYFAGRIKEIQELKRILKVEETSKEKKVRVAAVCGLGGIGKTSLASEYAHQMKDFYQGGVYWFSAEDDTFLEKTVNDVALKIDALLGSFDLTLSNTLKQISRSHDPCLIVLDCLDQLDLSSNMIKFLSFPAQENILGHFVVLTRRNPKLLVNEVSVFEKDSFLQLKCFLSKEAKEFLSSRTGVDLDENVESIAECLCEELGRLPLALEQAGACIDTLSCTLSSYLEQYKTERLRLLSQQQGRPVSPGKESSERLAVHTTWLINMEYMKKRSNGHAAIRFMNASSFFNGSEIEKELVNVGTPEVEDVAYRECVSSPLGCRQVLKLLTDFSLFTHVQPHSVSTHRLVQELVRESLNPESKAESFIDAGRILSYAFSKCSSPNNLVSLDETIDEEQDISSSDLPSSPSHFYMWSKFCMHGHHLCRTMEDLLVTLDSVYLDPVWFPATAKILYECAVHMSANYRQEEAQRLLNFGYRILDWVPVAEYETVKCSVSNNSLFPLSIPLSKSIQIVVKRCCMPPFASLAPLTEKPGSDASCLHVNDLEEKLEKLKLDGNKSFKKGRYKEALDVYSSAIDMAQECNTAFNPLLLTNRATVYLKLGQYEDALKDANDYITRRPDCWRGYARKALALDGLNEKVSAEIAASLAFYHNRAIFSDFSPFKESFFDLQKHIFVCDTVDQLISNAERSQKVEANLLTILVLGSKDYFLNSDLVDPGIVLSNCILVGARINCSVVLKFGGHTNVYLLNKCMITNVSFYFEEGQVCGRRGSLVKILNCNFSGKDNNKNAPIVASEGEFNAESCNFINGNYAGLGCFGPGNMVVVDCSFCNNGHFGLLVFNGGTLIVKSSRMYNNRVHGCQIGPEASKCVVVNCDIRHNDEDGILVERSKNVRIMRNNIFGNNEFGLEMVSSEVDIKENNIFDNGWWGIWSMSNSWCNVSMNRVFRNKAGGVRVGYRVAGKEFSPSVVELNKIYDNIGPGFLDNVNKCEMDGRPSANVDLRKSYLKSPNSLQSAKCLDNEVHNNKESENVRQLNFAVPYCSNCRKKCEPKRCGKCFTAVYCNKACLEGHWSKHKKLCKVLRGKASCLITSMKRVGGDGMIKHHAKSLEEIGPKFSPPPSRDGKRFIVKVQSSVPRTYLKPHTLLLYDRSLELYEEIQSKVIAKLVQEFGIQCERQAVEKKLFLHCLFEENGQLRLFSNEFADFLKW</sequence>
<dbReference type="Gene3D" id="2.160.20.10">
    <property type="entry name" value="Single-stranded right-handed beta-helix, Pectin lyase-like"/>
    <property type="match status" value="1"/>
</dbReference>
<dbReference type="InterPro" id="IPR039448">
    <property type="entry name" value="Beta_helix"/>
</dbReference>
<organism evidence="6 7">
    <name type="scientific">Paramuricea clavata</name>
    <name type="common">Red gorgonian</name>
    <name type="synonym">Violescent sea-whip</name>
    <dbReference type="NCBI Taxonomy" id="317549"/>
    <lineage>
        <taxon>Eukaryota</taxon>
        <taxon>Metazoa</taxon>
        <taxon>Cnidaria</taxon>
        <taxon>Anthozoa</taxon>
        <taxon>Octocorallia</taxon>
        <taxon>Malacalcyonacea</taxon>
        <taxon>Plexauridae</taxon>
        <taxon>Paramuricea</taxon>
    </lineage>
</organism>
<dbReference type="SUPFAM" id="SSF51126">
    <property type="entry name" value="Pectin lyase-like"/>
    <property type="match status" value="1"/>
</dbReference>
<reference evidence="6" key="1">
    <citation type="submission" date="2020-04" db="EMBL/GenBank/DDBJ databases">
        <authorList>
            <person name="Alioto T."/>
            <person name="Alioto T."/>
            <person name="Gomez Garrido J."/>
        </authorList>
    </citation>
    <scope>NUCLEOTIDE SEQUENCE</scope>
    <source>
        <strain evidence="6">A484AB</strain>
    </source>
</reference>
<dbReference type="SUPFAM" id="SSF144232">
    <property type="entry name" value="HIT/MYND zinc finger-like"/>
    <property type="match status" value="1"/>
</dbReference>
<dbReference type="SMART" id="SM00028">
    <property type="entry name" value="TPR"/>
    <property type="match status" value="2"/>
</dbReference>
<dbReference type="InterPro" id="IPR006626">
    <property type="entry name" value="PbH1"/>
</dbReference>
<dbReference type="Proteomes" id="UP001152795">
    <property type="component" value="Unassembled WGS sequence"/>
</dbReference>
<dbReference type="GO" id="GO:0043531">
    <property type="term" value="F:ADP binding"/>
    <property type="evidence" value="ECO:0007669"/>
    <property type="project" value="InterPro"/>
</dbReference>
<dbReference type="InterPro" id="IPR019734">
    <property type="entry name" value="TPR_rpt"/>
</dbReference>
<dbReference type="InterPro" id="IPR012334">
    <property type="entry name" value="Pectin_lyas_fold"/>
</dbReference>
<keyword evidence="2" id="KW-0677">Repeat</keyword>
<dbReference type="Pfam" id="PF13229">
    <property type="entry name" value="Beta_helix"/>
    <property type="match status" value="1"/>
</dbReference>
<protein>
    <submittedName>
        <fullName evidence="6">Stress-induced-phospho 1</fullName>
    </submittedName>
</protein>
<dbReference type="EMBL" id="CACRXK020006886">
    <property type="protein sequence ID" value="CAB4010736.1"/>
    <property type="molecule type" value="Genomic_DNA"/>
</dbReference>
<evidence type="ECO:0000256" key="2">
    <source>
        <dbReference type="ARBA" id="ARBA00022737"/>
    </source>
</evidence>
<evidence type="ECO:0000256" key="5">
    <source>
        <dbReference type="ARBA" id="ARBA00022833"/>
    </source>
</evidence>
<evidence type="ECO:0000256" key="3">
    <source>
        <dbReference type="ARBA" id="ARBA00022771"/>
    </source>
</evidence>
<dbReference type="Gene3D" id="1.25.40.10">
    <property type="entry name" value="Tetratricopeptide repeat domain"/>
    <property type="match status" value="1"/>
</dbReference>
<dbReference type="OrthoDB" id="1658288at2759"/>
<dbReference type="InterPro" id="IPR002893">
    <property type="entry name" value="Znf_MYND"/>
</dbReference>
<proteinExistence type="predicted"/>
<name>A0A7D9IPN5_PARCT</name>
<keyword evidence="3" id="KW-0863">Zinc-finger</keyword>
<dbReference type="GO" id="GO:0051879">
    <property type="term" value="F:Hsp90 protein binding"/>
    <property type="evidence" value="ECO:0007669"/>
    <property type="project" value="TreeGrafter"/>
</dbReference>
<dbReference type="PANTHER" id="PTHR22904">
    <property type="entry name" value="TPR REPEAT CONTAINING PROTEIN"/>
    <property type="match status" value="1"/>
</dbReference>
<dbReference type="GO" id="GO:0008270">
    <property type="term" value="F:zinc ion binding"/>
    <property type="evidence" value="ECO:0007669"/>
    <property type="project" value="UniProtKB-KW"/>
</dbReference>
<dbReference type="PANTHER" id="PTHR22904:SF523">
    <property type="entry name" value="STRESS-INDUCED-PHOSPHOPROTEIN 1"/>
    <property type="match status" value="1"/>
</dbReference>